<dbReference type="GO" id="GO:0005829">
    <property type="term" value="C:cytosol"/>
    <property type="evidence" value="ECO:0007669"/>
    <property type="project" value="TreeGrafter"/>
</dbReference>
<protein>
    <submittedName>
        <fullName evidence="6">4-phosphopantetheinyl transferase</fullName>
    </submittedName>
</protein>
<gene>
    <name evidence="5" type="ORF">B0D84_05525</name>
    <name evidence="6" type="ORF">C3L24_01850</name>
</gene>
<comment type="caution">
    <text evidence="6">The sequence shown here is derived from an EMBL/GenBank/DDBJ whole genome shotgun (WGS) entry which is preliminary data.</text>
</comment>
<evidence type="ECO:0000313" key="8">
    <source>
        <dbReference type="Proteomes" id="UP000250928"/>
    </source>
</evidence>
<feature type="domain" description="4'-phosphopantetheinyl transferase N-terminal" evidence="4">
    <location>
        <begin position="35"/>
        <end position="114"/>
    </location>
</feature>
<keyword evidence="2 6" id="KW-0808">Transferase</keyword>
<evidence type="ECO:0000313" key="6">
    <source>
        <dbReference type="EMBL" id="PUE05163.1"/>
    </source>
</evidence>
<organism evidence="6 8">
    <name type="scientific">Candidatus Sedimenticola endophacoides</name>
    <dbReference type="NCBI Taxonomy" id="2548426"/>
    <lineage>
        <taxon>Bacteria</taxon>
        <taxon>Pseudomonadati</taxon>
        <taxon>Pseudomonadota</taxon>
        <taxon>Gammaproteobacteria</taxon>
        <taxon>Chromatiales</taxon>
        <taxon>Sedimenticolaceae</taxon>
        <taxon>Sedimenticola</taxon>
    </lineage>
</organism>
<comment type="similarity">
    <text evidence="1">Belongs to the P-Pant transferase superfamily. Gsp/Sfp/HetI/AcpT family.</text>
</comment>
<reference evidence="5 7" key="1">
    <citation type="submission" date="2017-02" db="EMBL/GenBank/DDBJ databases">
        <title>Novel co-symbiosis in the unique lucinid bivalve Phacoides pectinatus.</title>
        <authorList>
            <person name="Lim S.J."/>
            <person name="Davis B.G."/>
            <person name="Gill D.E."/>
            <person name="Engel A.S."/>
            <person name="Anderson L.C."/>
            <person name="Campbell B.J."/>
        </authorList>
    </citation>
    <scope>NUCLEOTIDE SEQUENCE [LARGE SCALE GENOMIC DNA]</scope>
    <source>
        <strain evidence="5">LUC13016_P6</strain>
    </source>
</reference>
<dbReference type="InterPro" id="IPR050559">
    <property type="entry name" value="P-Pant_transferase_sf"/>
</dbReference>
<dbReference type="GO" id="GO:0000287">
    <property type="term" value="F:magnesium ion binding"/>
    <property type="evidence" value="ECO:0007669"/>
    <property type="project" value="InterPro"/>
</dbReference>
<dbReference type="InterPro" id="IPR037143">
    <property type="entry name" value="4-PPantetheinyl_Trfase_dom_sf"/>
</dbReference>
<reference evidence="6 8" key="2">
    <citation type="submission" date="2018-01" db="EMBL/GenBank/DDBJ databases">
        <title>Novel co-symbiosis in the lucinid bivalve Phacoides pectinatus.</title>
        <authorList>
            <person name="Lim S.J."/>
            <person name="Davis B.G."/>
            <person name="Gill D.E."/>
            <person name="Engel A.S."/>
            <person name="Anderson L.C."/>
            <person name="Campbell B.J."/>
        </authorList>
    </citation>
    <scope>NUCLEOTIDE SEQUENCE [LARGE SCALE GENOMIC DNA]</scope>
    <source>
        <strain evidence="6">N3_P5</strain>
    </source>
</reference>
<dbReference type="Pfam" id="PF22624">
    <property type="entry name" value="AASDHPPT_N"/>
    <property type="match status" value="1"/>
</dbReference>
<proteinExistence type="inferred from homology"/>
<keyword evidence="7" id="KW-1185">Reference proteome</keyword>
<evidence type="ECO:0000256" key="1">
    <source>
        <dbReference type="ARBA" id="ARBA00010990"/>
    </source>
</evidence>
<dbReference type="EMBL" id="MUIE01000363">
    <property type="protein sequence ID" value="OQX32854.1"/>
    <property type="molecule type" value="Genomic_DNA"/>
</dbReference>
<dbReference type="Pfam" id="PF01648">
    <property type="entry name" value="ACPS"/>
    <property type="match status" value="1"/>
</dbReference>
<name>A0A657Q8C9_9GAMM</name>
<evidence type="ECO:0000313" key="7">
    <source>
        <dbReference type="Proteomes" id="UP000243361"/>
    </source>
</evidence>
<dbReference type="InterPro" id="IPR008278">
    <property type="entry name" value="4-PPantetheinyl_Trfase_dom"/>
</dbReference>
<dbReference type="EMBL" id="PQCO01000095">
    <property type="protein sequence ID" value="PUE05163.1"/>
    <property type="molecule type" value="Genomic_DNA"/>
</dbReference>
<evidence type="ECO:0000313" key="5">
    <source>
        <dbReference type="EMBL" id="OQX32854.1"/>
    </source>
</evidence>
<feature type="domain" description="4'-phosphopantetheinyl transferase" evidence="3">
    <location>
        <begin position="119"/>
        <end position="194"/>
    </location>
</feature>
<accession>A0A657Q8C9</accession>
<evidence type="ECO:0000256" key="2">
    <source>
        <dbReference type="ARBA" id="ARBA00022679"/>
    </source>
</evidence>
<dbReference type="AlphaFoldDB" id="A0A657Q8C9"/>
<dbReference type="SUPFAM" id="SSF56214">
    <property type="entry name" value="4'-phosphopantetheinyl transferase"/>
    <property type="match status" value="2"/>
</dbReference>
<dbReference type="InterPro" id="IPR055066">
    <property type="entry name" value="AASDHPPT_N"/>
</dbReference>
<sequence>MQDLVWNRCDSAALTLDDGELHLWMIALEHPPEGAASLLCGDERERLKRFRHTGERRRFLAARGQLRLILARYLGCSAAAISFAYGPKGKPEIADPPAGLHFSLSHSGELALLAIAYTAIGVDLEPIRARHRERALARRILDPATLHRLERLGDDGEHTKHFLREWTRLEARVKAAGAGLFDHPPWIKDLPTQSFVPTEGWIGAVAAQRPLPPPRAWRTWSE</sequence>
<dbReference type="Proteomes" id="UP000250928">
    <property type="component" value="Unassembled WGS sequence"/>
</dbReference>
<evidence type="ECO:0000259" key="4">
    <source>
        <dbReference type="Pfam" id="PF22624"/>
    </source>
</evidence>
<dbReference type="Gene3D" id="3.90.470.20">
    <property type="entry name" value="4'-phosphopantetheinyl transferase domain"/>
    <property type="match status" value="1"/>
</dbReference>
<dbReference type="PANTHER" id="PTHR12215:SF10">
    <property type="entry name" value="L-AMINOADIPATE-SEMIALDEHYDE DEHYDROGENASE-PHOSPHOPANTETHEINYL TRANSFERASE"/>
    <property type="match status" value="1"/>
</dbReference>
<dbReference type="Proteomes" id="UP000243361">
    <property type="component" value="Unassembled WGS sequence"/>
</dbReference>
<dbReference type="PANTHER" id="PTHR12215">
    <property type="entry name" value="PHOSPHOPANTETHEINE TRANSFERASE"/>
    <property type="match status" value="1"/>
</dbReference>
<dbReference type="GO" id="GO:0008897">
    <property type="term" value="F:holo-[acyl-carrier-protein] synthase activity"/>
    <property type="evidence" value="ECO:0007669"/>
    <property type="project" value="InterPro"/>
</dbReference>
<evidence type="ECO:0000259" key="3">
    <source>
        <dbReference type="Pfam" id="PF01648"/>
    </source>
</evidence>
<dbReference type="GO" id="GO:0019878">
    <property type="term" value="P:lysine biosynthetic process via aminoadipic acid"/>
    <property type="evidence" value="ECO:0007669"/>
    <property type="project" value="TreeGrafter"/>
</dbReference>